<comment type="caution">
    <text evidence="1">The sequence shown here is derived from an EMBL/GenBank/DDBJ whole genome shotgun (WGS) entry which is preliminary data.</text>
</comment>
<dbReference type="EMBL" id="CAJVQA010028783">
    <property type="protein sequence ID" value="CAG8795372.1"/>
    <property type="molecule type" value="Genomic_DNA"/>
</dbReference>
<proteinExistence type="predicted"/>
<evidence type="ECO:0000313" key="2">
    <source>
        <dbReference type="Proteomes" id="UP000789759"/>
    </source>
</evidence>
<dbReference type="OrthoDB" id="2435679at2759"/>
<dbReference type="AlphaFoldDB" id="A0A9N9JSQ1"/>
<keyword evidence="2" id="KW-1185">Reference proteome</keyword>
<evidence type="ECO:0000313" key="1">
    <source>
        <dbReference type="EMBL" id="CAG8795372.1"/>
    </source>
</evidence>
<sequence>MSSIKHNKFGLDLVESNTEIEIQSLISITSSKKDLPQEHPNAQTHCEVLCLICLSNEKKTWLQKIDDSNTTNLWHHLKSYYPNNDLRKNDESLKFTQSTFRELITK</sequence>
<name>A0A9N9JSQ1_9GLOM</name>
<gene>
    <name evidence="1" type="ORF">CPELLU_LOCUS17305</name>
</gene>
<reference evidence="1" key="1">
    <citation type="submission" date="2021-06" db="EMBL/GenBank/DDBJ databases">
        <authorList>
            <person name="Kallberg Y."/>
            <person name="Tangrot J."/>
            <person name="Rosling A."/>
        </authorList>
    </citation>
    <scope>NUCLEOTIDE SEQUENCE</scope>
    <source>
        <strain evidence="1">FL966</strain>
    </source>
</reference>
<organism evidence="1 2">
    <name type="scientific">Cetraspora pellucida</name>
    <dbReference type="NCBI Taxonomy" id="1433469"/>
    <lineage>
        <taxon>Eukaryota</taxon>
        <taxon>Fungi</taxon>
        <taxon>Fungi incertae sedis</taxon>
        <taxon>Mucoromycota</taxon>
        <taxon>Glomeromycotina</taxon>
        <taxon>Glomeromycetes</taxon>
        <taxon>Diversisporales</taxon>
        <taxon>Gigasporaceae</taxon>
        <taxon>Cetraspora</taxon>
    </lineage>
</organism>
<accession>A0A9N9JSQ1</accession>
<protein>
    <submittedName>
        <fullName evidence="1">12320_t:CDS:1</fullName>
    </submittedName>
</protein>
<dbReference type="Proteomes" id="UP000789759">
    <property type="component" value="Unassembled WGS sequence"/>
</dbReference>